<comment type="subcellular location">
    <subcellularLocation>
        <location evidence="1">Membrane</location>
        <topology evidence="1">Multi-pass membrane protein</topology>
    </subcellularLocation>
</comment>
<dbReference type="GeneID" id="24842727"/>
<feature type="transmembrane region" description="Helical" evidence="5">
    <location>
        <begin position="105"/>
        <end position="130"/>
    </location>
</feature>
<evidence type="ECO:0000313" key="8">
    <source>
        <dbReference type="Proteomes" id="UP000027981"/>
    </source>
</evidence>
<dbReference type="KEGG" id="ppac:PAP_08130"/>
<dbReference type="PROSITE" id="PS51012">
    <property type="entry name" value="ABC_TM2"/>
    <property type="match status" value="1"/>
</dbReference>
<evidence type="ECO:0000259" key="6">
    <source>
        <dbReference type="PROSITE" id="PS51012"/>
    </source>
</evidence>
<dbReference type="NCBIfam" id="TIGR01247">
    <property type="entry name" value="drrB"/>
    <property type="match status" value="1"/>
</dbReference>
<dbReference type="InterPro" id="IPR005942">
    <property type="entry name" value="Daunbcin-R_ABC-transpt"/>
</dbReference>
<accession>A0A075LUG4</accession>
<keyword evidence="2 5" id="KW-0812">Transmembrane</keyword>
<sequence length="271" mass="29731">MKAFTTMAYRQIKRFFRARSRVIGMFVNPLMWLIFFGLGWSKVFNFPTASALFGGVDYLSFLAPGITAMTIFNASFIAGISVIWDKQFGFLKEILVAPASRKEAITGRIVGDSIMAVLQGLIILLLTFTIASSLKFSGVLPMILIGLLLAIAFSSFGVSLALRMTSMEGFQMIMSFLMLPLMFLSGAFYPVETMPTWMQYLAYINPLTYAVDAARHILVNVPATSTTASIAGIPTVSLTRFSLTTDIGVLSLLALVFLIIAMISFEKATIE</sequence>
<dbReference type="STRING" id="1343739.PAP_08130"/>
<evidence type="ECO:0000256" key="2">
    <source>
        <dbReference type="ARBA" id="ARBA00022692"/>
    </source>
</evidence>
<dbReference type="EMBL" id="CP006019">
    <property type="protein sequence ID" value="AIF70014.1"/>
    <property type="molecule type" value="Genomic_DNA"/>
</dbReference>
<dbReference type="PANTHER" id="PTHR43229:SF2">
    <property type="entry name" value="NODULATION PROTEIN J"/>
    <property type="match status" value="1"/>
</dbReference>
<dbReference type="GO" id="GO:0140359">
    <property type="term" value="F:ABC-type transporter activity"/>
    <property type="evidence" value="ECO:0007669"/>
    <property type="project" value="InterPro"/>
</dbReference>
<feature type="transmembrane region" description="Helical" evidence="5">
    <location>
        <begin position="142"/>
        <end position="162"/>
    </location>
</feature>
<dbReference type="AlphaFoldDB" id="A0A075LUG4"/>
<dbReference type="InterPro" id="IPR000412">
    <property type="entry name" value="ABC_2_transport"/>
</dbReference>
<dbReference type="Proteomes" id="UP000027981">
    <property type="component" value="Chromosome"/>
</dbReference>
<dbReference type="OrthoDB" id="147058at2157"/>
<dbReference type="PRINTS" id="PR00164">
    <property type="entry name" value="ABC2TRNSPORT"/>
</dbReference>
<evidence type="ECO:0000256" key="4">
    <source>
        <dbReference type="ARBA" id="ARBA00023136"/>
    </source>
</evidence>
<feature type="transmembrane region" description="Helical" evidence="5">
    <location>
        <begin position="247"/>
        <end position="265"/>
    </location>
</feature>
<protein>
    <submittedName>
        <fullName evidence="7">ABC transporter</fullName>
    </submittedName>
</protein>
<keyword evidence="4 5" id="KW-0472">Membrane</keyword>
<dbReference type="Pfam" id="PF01061">
    <property type="entry name" value="ABC2_membrane"/>
    <property type="match status" value="1"/>
</dbReference>
<evidence type="ECO:0000256" key="5">
    <source>
        <dbReference type="SAM" id="Phobius"/>
    </source>
</evidence>
<dbReference type="RefSeq" id="WP_048165511.1">
    <property type="nucleotide sequence ID" value="NZ_CP006019.1"/>
</dbReference>
<evidence type="ECO:0000256" key="1">
    <source>
        <dbReference type="ARBA" id="ARBA00004141"/>
    </source>
</evidence>
<evidence type="ECO:0000313" key="7">
    <source>
        <dbReference type="EMBL" id="AIF70014.1"/>
    </source>
</evidence>
<keyword evidence="3 5" id="KW-1133">Transmembrane helix</keyword>
<keyword evidence="8" id="KW-1185">Reference proteome</keyword>
<dbReference type="InterPro" id="IPR047817">
    <property type="entry name" value="ABC2_TM_bact-type"/>
</dbReference>
<feature type="transmembrane region" description="Helical" evidence="5">
    <location>
        <begin position="21"/>
        <end position="41"/>
    </location>
</feature>
<evidence type="ECO:0000256" key="3">
    <source>
        <dbReference type="ARBA" id="ARBA00022989"/>
    </source>
</evidence>
<dbReference type="PIRSF" id="PIRSF006648">
    <property type="entry name" value="DrrB"/>
    <property type="match status" value="1"/>
</dbReference>
<dbReference type="GO" id="GO:0043190">
    <property type="term" value="C:ATP-binding cassette (ABC) transporter complex"/>
    <property type="evidence" value="ECO:0007669"/>
    <property type="project" value="InterPro"/>
</dbReference>
<organism evidence="7 8">
    <name type="scientific">Palaeococcus pacificus DY20341</name>
    <dbReference type="NCBI Taxonomy" id="1343739"/>
    <lineage>
        <taxon>Archaea</taxon>
        <taxon>Methanobacteriati</taxon>
        <taxon>Methanobacteriota</taxon>
        <taxon>Thermococci</taxon>
        <taxon>Thermococcales</taxon>
        <taxon>Thermococcaceae</taxon>
        <taxon>Palaeococcus</taxon>
    </lineage>
</organism>
<dbReference type="InterPro" id="IPR013525">
    <property type="entry name" value="ABC2_TM"/>
</dbReference>
<dbReference type="eggNOG" id="arCOG01467">
    <property type="taxonomic scope" value="Archaea"/>
</dbReference>
<proteinExistence type="predicted"/>
<name>A0A075LUG4_9EURY</name>
<reference evidence="8" key="1">
    <citation type="submission" date="2013-06" db="EMBL/GenBank/DDBJ databases">
        <title>Complete Genome Sequence of Hyperthermophilic Palaeococcus pacificus DY20341T, Isolated from a Deep-Sea Hydrothermal Sediments.</title>
        <authorList>
            <person name="Zeng X."/>
            <person name="Shao Z."/>
        </authorList>
    </citation>
    <scope>NUCLEOTIDE SEQUENCE [LARGE SCALE GENOMIC DNA]</scope>
    <source>
        <strain evidence="8">DY20341</strain>
    </source>
</reference>
<feature type="transmembrane region" description="Helical" evidence="5">
    <location>
        <begin position="61"/>
        <end position="84"/>
    </location>
</feature>
<dbReference type="HOGENOM" id="CLU_039483_2_3_2"/>
<gene>
    <name evidence="7" type="ORF">PAP_08130</name>
</gene>
<feature type="transmembrane region" description="Helical" evidence="5">
    <location>
        <begin position="169"/>
        <end position="191"/>
    </location>
</feature>
<reference evidence="7 8" key="2">
    <citation type="journal article" date="2015" name="Genome Announc.">
        <title>Complete Genome Sequence of Hyperthermophilic Piezophilic Archaeon Palaeococcus pacificus DY20341T, Isolated from Deep-Sea Hydrothermal Sediments.</title>
        <authorList>
            <person name="Zeng X."/>
            <person name="Jebbar M."/>
            <person name="Shao Z."/>
        </authorList>
    </citation>
    <scope>NUCLEOTIDE SEQUENCE [LARGE SCALE GENOMIC DNA]</scope>
    <source>
        <strain evidence="7 8">DY20341</strain>
    </source>
</reference>
<dbReference type="PANTHER" id="PTHR43229">
    <property type="entry name" value="NODULATION PROTEIN J"/>
    <property type="match status" value="1"/>
</dbReference>
<feature type="domain" description="ABC transmembrane type-2" evidence="6">
    <location>
        <begin position="20"/>
        <end position="268"/>
    </location>
</feature>
<dbReference type="InterPro" id="IPR051784">
    <property type="entry name" value="Nod_factor_ABC_transporter"/>
</dbReference>